<reference evidence="1 2" key="1">
    <citation type="submission" date="2019-06" db="EMBL/GenBank/DDBJ databases">
        <title>Sequencing the genomes of 1000 actinobacteria strains.</title>
        <authorList>
            <person name="Klenk H.-P."/>
        </authorList>
    </citation>
    <scope>NUCLEOTIDE SEQUENCE [LARGE SCALE GENOMIC DNA]</scope>
    <source>
        <strain evidence="1 2">DSM 17305</strain>
    </source>
</reference>
<proteinExistence type="predicted"/>
<keyword evidence="2" id="KW-1185">Reference proteome</keyword>
<sequence length="77" mass="8815">MVIDQMVAEDLVAAARGLREADLQRFRDELEQQRQFRLDQLVELTDDARVAGDDARKDIVEIWGEDSFPASDPPANW</sequence>
<name>A0A542ELN1_9ACTN</name>
<evidence type="ECO:0000313" key="1">
    <source>
        <dbReference type="EMBL" id="TQJ16235.1"/>
    </source>
</evidence>
<accession>A0A542ELN1</accession>
<dbReference type="EMBL" id="VFMM01000001">
    <property type="protein sequence ID" value="TQJ16235.1"/>
    <property type="molecule type" value="Genomic_DNA"/>
</dbReference>
<dbReference type="AlphaFoldDB" id="A0A542ELN1"/>
<comment type="caution">
    <text evidence="1">The sequence shown here is derived from an EMBL/GenBank/DDBJ whole genome shotgun (WGS) entry which is preliminary data.</text>
</comment>
<dbReference type="RefSeq" id="WP_141851824.1">
    <property type="nucleotide sequence ID" value="NZ_BAAAKA010000008.1"/>
</dbReference>
<evidence type="ECO:0000313" key="2">
    <source>
        <dbReference type="Proteomes" id="UP000316298"/>
    </source>
</evidence>
<protein>
    <submittedName>
        <fullName evidence="1">Uncharacterized protein</fullName>
    </submittedName>
</protein>
<gene>
    <name evidence="1" type="ORF">FB475_0324</name>
</gene>
<dbReference type="OrthoDB" id="1121111at2"/>
<dbReference type="Proteomes" id="UP000316298">
    <property type="component" value="Unassembled WGS sequence"/>
</dbReference>
<organism evidence="1 2">
    <name type="scientific">Kribbella jejuensis</name>
    <dbReference type="NCBI Taxonomy" id="236068"/>
    <lineage>
        <taxon>Bacteria</taxon>
        <taxon>Bacillati</taxon>
        <taxon>Actinomycetota</taxon>
        <taxon>Actinomycetes</taxon>
        <taxon>Propionibacteriales</taxon>
        <taxon>Kribbellaceae</taxon>
        <taxon>Kribbella</taxon>
    </lineage>
</organism>